<dbReference type="GO" id="GO:0031932">
    <property type="term" value="C:TORC2 complex"/>
    <property type="evidence" value="ECO:0007669"/>
    <property type="project" value="InterPro"/>
</dbReference>
<proteinExistence type="inferred from homology"/>
<dbReference type="GO" id="GO:0038203">
    <property type="term" value="P:TORC2 signaling"/>
    <property type="evidence" value="ECO:0007669"/>
    <property type="project" value="TreeGrafter"/>
</dbReference>
<feature type="region of interest" description="Disordered" evidence="2">
    <location>
        <begin position="685"/>
        <end position="714"/>
    </location>
</feature>
<dbReference type="OrthoDB" id="271111at2759"/>
<reference evidence="6" key="1">
    <citation type="submission" date="2022-07" db="EMBL/GenBank/DDBJ databases">
        <title>Phylogenomic reconstructions and comparative analyses of Kickxellomycotina fungi.</title>
        <authorList>
            <person name="Reynolds N.K."/>
            <person name="Stajich J.E."/>
            <person name="Barry K."/>
            <person name="Grigoriev I.V."/>
            <person name="Crous P."/>
            <person name="Smith M.E."/>
        </authorList>
    </citation>
    <scope>NUCLEOTIDE SEQUENCE</scope>
    <source>
        <strain evidence="6">NBRC 100468</strain>
    </source>
</reference>
<dbReference type="EMBL" id="JANBPU010000090">
    <property type="protein sequence ID" value="KAJ1916824.1"/>
    <property type="molecule type" value="Genomic_DNA"/>
</dbReference>
<name>A0A9W7ZUM6_9FUNG</name>
<comment type="caution">
    <text evidence="6">The sequence shown here is derived from an EMBL/GenBank/DDBJ whole genome shotgun (WGS) entry which is preliminary data.</text>
</comment>
<dbReference type="Pfam" id="PF14663">
    <property type="entry name" value="RasGEF_N_2"/>
    <property type="match status" value="1"/>
</dbReference>
<evidence type="ECO:0000256" key="1">
    <source>
        <dbReference type="ARBA" id="ARBA00008878"/>
    </source>
</evidence>
<evidence type="ECO:0000259" key="3">
    <source>
        <dbReference type="SMART" id="SM01307"/>
    </source>
</evidence>
<feature type="compositionally biased region" description="Polar residues" evidence="2">
    <location>
        <begin position="589"/>
        <end position="606"/>
    </location>
</feature>
<dbReference type="Pfam" id="PF14668">
    <property type="entry name" value="RICTOR_V"/>
    <property type="match status" value="1"/>
</dbReference>
<dbReference type="PANTHER" id="PTHR13298">
    <property type="entry name" value="CYTOSOLIC REGULATOR PIANISSIMO"/>
    <property type="match status" value="1"/>
</dbReference>
<evidence type="ECO:0000313" key="7">
    <source>
        <dbReference type="Proteomes" id="UP001150538"/>
    </source>
</evidence>
<comment type="similarity">
    <text evidence="1">Belongs to the RICTOR family.</text>
</comment>
<dbReference type="SMART" id="SM01308">
    <property type="entry name" value="RICTOR_N"/>
    <property type="match status" value="1"/>
</dbReference>
<evidence type="ECO:0000259" key="4">
    <source>
        <dbReference type="SMART" id="SM01308"/>
    </source>
</evidence>
<dbReference type="SMART" id="SM01310">
    <property type="entry name" value="RICTOR_V"/>
    <property type="match status" value="1"/>
</dbReference>
<feature type="domain" description="Rapamycin-insensitive companion of mTOR" evidence="5">
    <location>
        <begin position="1262"/>
        <end position="1334"/>
    </location>
</feature>
<feature type="domain" description="Rapamycin-insensitive companion of mTOR middle" evidence="3">
    <location>
        <begin position="742"/>
        <end position="1027"/>
    </location>
</feature>
<gene>
    <name evidence="6" type="ORF">H4219_003557</name>
</gene>
<dbReference type="SUPFAM" id="SSF48371">
    <property type="entry name" value="ARM repeat"/>
    <property type="match status" value="1"/>
</dbReference>
<feature type="region of interest" description="Disordered" evidence="2">
    <location>
        <begin position="1575"/>
        <end position="1602"/>
    </location>
</feature>
<evidence type="ECO:0000256" key="2">
    <source>
        <dbReference type="SAM" id="MobiDB-lite"/>
    </source>
</evidence>
<feature type="compositionally biased region" description="Low complexity" evidence="2">
    <location>
        <begin position="609"/>
        <end position="642"/>
    </location>
</feature>
<dbReference type="Pfam" id="PF14664">
    <property type="entry name" value="RICTOR_N"/>
    <property type="match status" value="1"/>
</dbReference>
<dbReference type="InterPro" id="IPR028267">
    <property type="entry name" value="Pianissimo_N"/>
</dbReference>
<feature type="region of interest" description="Disordered" evidence="2">
    <location>
        <begin position="558"/>
        <end position="642"/>
    </location>
</feature>
<feature type="compositionally biased region" description="Basic and acidic residues" evidence="2">
    <location>
        <begin position="565"/>
        <end position="582"/>
    </location>
</feature>
<dbReference type="InterPro" id="IPR029451">
    <property type="entry name" value="RICTOR_M"/>
</dbReference>
<dbReference type="InterPro" id="IPR028268">
    <property type="entry name" value="Pianissimo_fam"/>
</dbReference>
<dbReference type="Pfam" id="PF14666">
    <property type="entry name" value="RICTOR_M"/>
    <property type="match status" value="1"/>
</dbReference>
<keyword evidence="7" id="KW-1185">Reference proteome</keyword>
<accession>A0A9W7ZUM6</accession>
<protein>
    <submittedName>
        <fullName evidence="6">Uncharacterized protein</fullName>
    </submittedName>
</protein>
<feature type="compositionally biased region" description="Polar residues" evidence="2">
    <location>
        <begin position="693"/>
        <end position="705"/>
    </location>
</feature>
<dbReference type="InterPro" id="IPR016024">
    <property type="entry name" value="ARM-type_fold"/>
</dbReference>
<dbReference type="InterPro" id="IPR029452">
    <property type="entry name" value="RICTOR_V"/>
</dbReference>
<dbReference type="PANTHER" id="PTHR13298:SF11">
    <property type="entry name" value="RAPAMYCIN-INSENSITIVE COMPANION OF MTOR"/>
    <property type="match status" value="1"/>
</dbReference>
<dbReference type="Proteomes" id="UP001150538">
    <property type="component" value="Unassembled WGS sequence"/>
</dbReference>
<dbReference type="InterPro" id="IPR029453">
    <property type="entry name" value="Rictor_IV"/>
</dbReference>
<evidence type="ECO:0000259" key="5">
    <source>
        <dbReference type="SMART" id="SM01310"/>
    </source>
</evidence>
<feature type="compositionally biased region" description="Polar residues" evidence="2">
    <location>
        <begin position="895"/>
        <end position="915"/>
    </location>
</feature>
<sequence>MDSANEAEWSEFIAGGVFGSIPQNMDGRLRSSSATTATSATNLSTSNISGHNTTFVGSGIAGSSNARRPSDTSIAGQGNINPMINISSNSNNSNSTRALLGPGGIGLGPHGNALGISEFEANLEDCAYQLFNCSESVEATRVDEIITRCMNLIHQIPIPNNGGGDDSGGGTDNWEMFQHILTIISRGCLKLLTYPNWSIRARIYKLLRRLPSLEILDPFKPYVEICIMRSLSQDIEQQAEREQALKFVRYSACSKYGNMATYAVIKVIIAITEHTDDALRNICLETLCELLVTNPDAVIKARGLRTLVNASLEGPWTLSVSIVSAFIYILDNPSSRKLLYHGLDLDPIAGALMETSTKYTSVNERAKVAAFLITQFMKSWSGLQYFISGKRRVIRSLIATLKLIESNRKIVLGILFEVFGLSGCLDSSQGGFGNSDDFEHSFLGEAQNSRGGATQSKLITSSRLYPIEYFRTIVLVVLMEEGLLKALLSVVESPDRDAAEATAILIKWLINNPHINLPPEYSTQLYSIQELVDRALRSSKMQHCVNAFHMISKIESTAGPCTDTRSGDKESRSSHVKSKFEWLNRQPRQHITVNSGGQRSNSNSDYPASIFGSGQVSSSSQKGISIQSPHSQSTSQDQTLSSNTHNILRSATKSGLSSGKSMSAGAVPKLNNIHIPGTTTIAPLASSHSSSSLDHTMSKNSSVHQTSPLSISTSNTNNLNINSFSGQPSSNRRGTGISLVPLNNEQISSLISKTLVTSEENSLAWNWDAILQLFGGNTSLTSNTFNIDTFFNADTSTSSGNSNNLINSSLPPKSYLEQLFKRRDFMNRIVEFYTPSSRQFSDLQRIPEYTKFVDIGCLLVKALLSITEGLLLLEQSKILLDIVNELSKMDTTADSLNNSQQQGATGNGNNLSPSMLSIERGSYSPSESSCFSNSRIQSTLSPGYFKFIAAVSHSKEGTTILERHRVFDVYYRLLEQSTHVHLTKYILTSMDYLARGHSQVILSRASMSPIDRIRESVPDVMKLLAIKYMKIENNQSASELADWAIERLLFLLYDTCKRVRQLAAVSLVSVLDEAEEIDILNKQRHPSRQYYDVLSSRGRCESSSSRNSTCRPPYQSQGIKQFDRVLKVFFSAEPLIDTVPDEDIRPLVLRLLATEQGFKFCDSHEVIGSEMEAWETTEGLSYIHRVELEISKALTVGPIFSANPDGTNAVASLETPCTPPHLFGELAKSSSGRELLIDSEIPTLLFETLDNIKWDSTDPTDILTLKATLWALGSVGSCEEGYLMIESNRAIPKLLEVAESSTVLSIKGTCLYTLGLLSRSQYAAEVFEEQGWTLCYNSDGGYEYAIPSKIEKILNAQDWAVDGILKTLEDTSLTGSSFDDLDIPTDLDSIQKDILKAVASLNNNFFTKSASRMIAKLRTSHPHYFKLLPLYRHALKIVSKYRYRLNTHRFIHDMFNVQLSTFLNELGASDGFLSSMYAQLQSSGYPNPGSGIGLNGDPNSATSSHFATSPSPYISGAALPTPLSAMSAPPSSYDPNMQQPFYEDESITSSIDYSTLKIIGRDDINAVNKMQPYNNVNGGFAQRERGHSSPPESRFPSQQPTM</sequence>
<dbReference type="SMART" id="SM01307">
    <property type="entry name" value="RICTOR_M"/>
    <property type="match status" value="1"/>
</dbReference>
<feature type="domain" description="Rapamycin-insensitive companion of mTOR N-terminal" evidence="4">
    <location>
        <begin position="171"/>
        <end position="518"/>
    </location>
</feature>
<evidence type="ECO:0000313" key="6">
    <source>
        <dbReference type="EMBL" id="KAJ1916824.1"/>
    </source>
</evidence>
<organism evidence="6 7">
    <name type="scientific">Mycoemilia scoparia</name>
    <dbReference type="NCBI Taxonomy" id="417184"/>
    <lineage>
        <taxon>Eukaryota</taxon>
        <taxon>Fungi</taxon>
        <taxon>Fungi incertae sedis</taxon>
        <taxon>Zoopagomycota</taxon>
        <taxon>Kickxellomycotina</taxon>
        <taxon>Kickxellomycetes</taxon>
        <taxon>Kickxellales</taxon>
        <taxon>Kickxellaceae</taxon>
        <taxon>Mycoemilia</taxon>
    </lineage>
</organism>
<feature type="region of interest" description="Disordered" evidence="2">
    <location>
        <begin position="895"/>
        <end position="921"/>
    </location>
</feature>